<keyword evidence="1 6" id="KW-0489">Methyltransferase</keyword>
<dbReference type="InterPro" id="IPR055135">
    <property type="entry name" value="PRMT_dom"/>
</dbReference>
<evidence type="ECO:0000256" key="2">
    <source>
        <dbReference type="ARBA" id="ARBA00022679"/>
    </source>
</evidence>
<dbReference type="EMBL" id="JAUHHV010000007">
    <property type="protein sequence ID" value="KAK1417020.1"/>
    <property type="molecule type" value="Genomic_DNA"/>
</dbReference>
<comment type="catalytic activity">
    <reaction evidence="5">
        <text>L-arginyl-[protein] + S-adenosyl-L-methionine = N(omega)-methyl-L-arginyl-[protein] + S-adenosyl-L-homocysteine + H(+)</text>
        <dbReference type="Rhea" id="RHEA:48100"/>
        <dbReference type="Rhea" id="RHEA-COMP:10532"/>
        <dbReference type="Rhea" id="RHEA-COMP:11990"/>
        <dbReference type="ChEBI" id="CHEBI:15378"/>
        <dbReference type="ChEBI" id="CHEBI:29965"/>
        <dbReference type="ChEBI" id="CHEBI:57856"/>
        <dbReference type="ChEBI" id="CHEBI:59789"/>
        <dbReference type="ChEBI" id="CHEBI:65280"/>
    </reaction>
    <physiologicalReaction direction="left-to-right" evidence="5">
        <dbReference type="Rhea" id="RHEA:48101"/>
    </physiologicalReaction>
</comment>
<evidence type="ECO:0000313" key="9">
    <source>
        <dbReference type="EMBL" id="KAK1417020.1"/>
    </source>
</evidence>
<dbReference type="InterPro" id="IPR041698">
    <property type="entry name" value="Methyltransf_25"/>
</dbReference>
<dbReference type="PROSITE" id="PS00028">
    <property type="entry name" value="ZINC_FINGER_C2H2_1"/>
    <property type="match status" value="1"/>
</dbReference>
<evidence type="ECO:0000256" key="5">
    <source>
        <dbReference type="ARBA" id="ARBA00049303"/>
    </source>
</evidence>
<evidence type="ECO:0000256" key="4">
    <source>
        <dbReference type="ARBA" id="ARBA00047384"/>
    </source>
</evidence>
<accession>A0AAD8K5Y5</accession>
<comment type="catalytic activity">
    <reaction evidence="4">
        <text>L-arginyl-[protein] + 2 S-adenosyl-L-methionine = N(omega),N(omega)-dimethyl-L-arginyl-[protein] + 2 S-adenosyl-L-homocysteine + 2 H(+)</text>
        <dbReference type="Rhea" id="RHEA:48096"/>
        <dbReference type="Rhea" id="RHEA-COMP:10532"/>
        <dbReference type="Rhea" id="RHEA-COMP:11991"/>
        <dbReference type="ChEBI" id="CHEBI:15378"/>
        <dbReference type="ChEBI" id="CHEBI:29965"/>
        <dbReference type="ChEBI" id="CHEBI:57856"/>
        <dbReference type="ChEBI" id="CHEBI:59789"/>
        <dbReference type="ChEBI" id="CHEBI:61897"/>
        <dbReference type="EC" id="2.1.1.319"/>
    </reaction>
    <physiologicalReaction direction="left-to-right" evidence="4">
        <dbReference type="Rhea" id="RHEA:48097"/>
    </physiologicalReaction>
</comment>
<dbReference type="PANTHER" id="PTHR11006:SF89">
    <property type="entry name" value="PROTEIN ARGININE N-METHYLTRANSFERASE 3-RELATED"/>
    <property type="match status" value="1"/>
</dbReference>
<dbReference type="GO" id="GO:0005634">
    <property type="term" value="C:nucleus"/>
    <property type="evidence" value="ECO:0007669"/>
    <property type="project" value="TreeGrafter"/>
</dbReference>
<dbReference type="GO" id="GO:0042054">
    <property type="term" value="F:histone methyltransferase activity"/>
    <property type="evidence" value="ECO:0007669"/>
    <property type="project" value="TreeGrafter"/>
</dbReference>
<evidence type="ECO:0000313" key="10">
    <source>
        <dbReference type="Proteomes" id="UP001229421"/>
    </source>
</evidence>
<dbReference type="InterPro" id="IPR036236">
    <property type="entry name" value="Znf_C2H2_sf"/>
</dbReference>
<dbReference type="InterPro" id="IPR029063">
    <property type="entry name" value="SAM-dependent_MTases_sf"/>
</dbReference>
<dbReference type="InterPro" id="IPR013087">
    <property type="entry name" value="Znf_C2H2_type"/>
</dbReference>
<dbReference type="GO" id="GO:0035242">
    <property type="term" value="F:protein-arginine omega-N asymmetric methyltransferase activity"/>
    <property type="evidence" value="ECO:0007669"/>
    <property type="project" value="UniProtKB-EC"/>
</dbReference>
<evidence type="ECO:0000256" key="7">
    <source>
        <dbReference type="SAM" id="MobiDB-lite"/>
    </source>
</evidence>
<keyword evidence="10" id="KW-1185">Reference proteome</keyword>
<dbReference type="Pfam" id="PF12756">
    <property type="entry name" value="zf-C2H2_2"/>
    <property type="match status" value="1"/>
</dbReference>
<proteinExistence type="predicted"/>
<dbReference type="Gene3D" id="3.40.50.150">
    <property type="entry name" value="Vaccinia Virus protein VP39"/>
    <property type="match status" value="1"/>
</dbReference>
<evidence type="ECO:0000259" key="8">
    <source>
        <dbReference type="PROSITE" id="PS00028"/>
    </source>
</evidence>
<feature type="compositionally biased region" description="Acidic residues" evidence="7">
    <location>
        <begin position="11"/>
        <end position="35"/>
    </location>
</feature>
<dbReference type="Pfam" id="PF13649">
    <property type="entry name" value="Methyltransf_25"/>
    <property type="match status" value="1"/>
</dbReference>
<feature type="domain" description="C2H2-type" evidence="8">
    <location>
        <begin position="45"/>
        <end position="66"/>
    </location>
</feature>
<dbReference type="PROSITE" id="PS51678">
    <property type="entry name" value="SAM_MT_PRMT"/>
    <property type="match status" value="1"/>
</dbReference>
<dbReference type="Pfam" id="PF22528">
    <property type="entry name" value="PRMT_C"/>
    <property type="match status" value="1"/>
</dbReference>
<protein>
    <recommendedName>
        <fullName evidence="8">C2H2-type domain-containing protein</fullName>
    </recommendedName>
</protein>
<evidence type="ECO:0000256" key="6">
    <source>
        <dbReference type="PROSITE-ProRule" id="PRU01015"/>
    </source>
</evidence>
<dbReference type="CDD" id="cd02440">
    <property type="entry name" value="AdoMet_MTases"/>
    <property type="match status" value="1"/>
</dbReference>
<feature type="region of interest" description="Disordered" evidence="7">
    <location>
        <begin position="1"/>
        <end position="35"/>
    </location>
</feature>
<dbReference type="PANTHER" id="PTHR11006">
    <property type="entry name" value="PROTEIN ARGININE N-METHYLTRANSFERASE"/>
    <property type="match status" value="1"/>
</dbReference>
<dbReference type="FunFam" id="3.40.50.150:FF:000016">
    <property type="entry name" value="Protein arginine N-methyltransferase 6"/>
    <property type="match status" value="1"/>
</dbReference>
<dbReference type="SUPFAM" id="SSF53335">
    <property type="entry name" value="S-adenosyl-L-methionine-dependent methyltransferases"/>
    <property type="match status" value="1"/>
</dbReference>
<keyword evidence="3 6" id="KW-0949">S-adenosyl-L-methionine</keyword>
<evidence type="ECO:0000256" key="3">
    <source>
        <dbReference type="ARBA" id="ARBA00022691"/>
    </source>
</evidence>
<comment type="caution">
    <text evidence="9">The sequence shown here is derived from an EMBL/GenBank/DDBJ whole genome shotgun (WGS) entry which is preliminary data.</text>
</comment>
<name>A0AAD8K5Y5_TARER</name>
<dbReference type="Proteomes" id="UP001229421">
    <property type="component" value="Unassembled WGS sequence"/>
</dbReference>
<sequence>MEEDTHKIEDISEDDDDDVEKEEEQNWEDWTADGEGEEDDLDLLCLFCDFKFNSTSSLFDHCFSSHSFDFRSIKTSLKLDFYGCFKLINYVRSQVANNKCWSCGSTCESKQELQDHLHKPSGFEGGNLPWDNDMYLKPYMEEDNLLYSFDEDEDEEVDDDVAGRDIDDFDKMSIDDKTDLESYDYKNKAVNGESSDEKKSNNSSLNAVDRQIMIVNKDYFGSYSSFGIHKEMISDKVRTDAYRQAIVDNPSLVKGAVVLDVGCGTGILSLFAAQGGASVVNAVEASDKMAAVATQVAKDNGLLWNEASNGSTKQKRGVIKVINSMVEDVIESGQIKPQSVDVLVSEWMGYCLLYETMLSSVLVARDHWLKPGGAMLPDTATMFVAGFGKGATSIPFWENVYGFNMSSIGKELVKDAAHIPIVDVVDGNNLVTNTALLQAFDLTTMKPDEVDFTASVQLQQKSTNSTEVESTKCYGVVLWFETAFTSRFCKEAPTVLSTSPYTPPTHWSQTLLTLTEPISLSSKTLTSKSCSMVGSEVNPAVKIDARISIARGVEHRSIDISLEVTAIGSDGQKQKWPVQLFNMR</sequence>
<dbReference type="SUPFAM" id="SSF57667">
    <property type="entry name" value="beta-beta-alpha zinc fingers"/>
    <property type="match status" value="1"/>
</dbReference>
<reference evidence="9" key="1">
    <citation type="journal article" date="2023" name="bioRxiv">
        <title>Improved chromosome-level genome assembly for marigold (Tagetes erecta).</title>
        <authorList>
            <person name="Jiang F."/>
            <person name="Yuan L."/>
            <person name="Wang S."/>
            <person name="Wang H."/>
            <person name="Xu D."/>
            <person name="Wang A."/>
            <person name="Fan W."/>
        </authorList>
    </citation>
    <scope>NUCLEOTIDE SEQUENCE</scope>
    <source>
        <strain evidence="9">WSJ</strain>
        <tissue evidence="9">Leaf</tissue>
    </source>
</reference>
<dbReference type="AlphaFoldDB" id="A0AAD8K5Y5"/>
<keyword evidence="2 6" id="KW-0808">Transferase</keyword>
<dbReference type="InterPro" id="IPR025799">
    <property type="entry name" value="Arg_MeTrfase"/>
</dbReference>
<organism evidence="9 10">
    <name type="scientific">Tagetes erecta</name>
    <name type="common">African marigold</name>
    <dbReference type="NCBI Taxonomy" id="13708"/>
    <lineage>
        <taxon>Eukaryota</taxon>
        <taxon>Viridiplantae</taxon>
        <taxon>Streptophyta</taxon>
        <taxon>Embryophyta</taxon>
        <taxon>Tracheophyta</taxon>
        <taxon>Spermatophyta</taxon>
        <taxon>Magnoliopsida</taxon>
        <taxon>eudicotyledons</taxon>
        <taxon>Gunneridae</taxon>
        <taxon>Pentapetalae</taxon>
        <taxon>asterids</taxon>
        <taxon>campanulids</taxon>
        <taxon>Asterales</taxon>
        <taxon>Asteraceae</taxon>
        <taxon>Asteroideae</taxon>
        <taxon>Heliantheae alliance</taxon>
        <taxon>Tageteae</taxon>
        <taxon>Tagetes</taxon>
    </lineage>
</organism>
<feature type="compositionally biased region" description="Basic and acidic residues" evidence="7">
    <location>
        <begin position="1"/>
        <end position="10"/>
    </location>
</feature>
<dbReference type="InterPro" id="IPR041661">
    <property type="entry name" value="ZN622/Rei1/Reh1_Znf-C2H2"/>
</dbReference>
<gene>
    <name evidence="9" type="ORF">QVD17_26142</name>
</gene>
<dbReference type="Gene3D" id="2.70.160.11">
    <property type="entry name" value="Hnrnp arginine n-methyltransferase1"/>
    <property type="match status" value="1"/>
</dbReference>
<evidence type="ECO:0000256" key="1">
    <source>
        <dbReference type="ARBA" id="ARBA00022603"/>
    </source>
</evidence>
<dbReference type="GO" id="GO:0032259">
    <property type="term" value="P:methylation"/>
    <property type="evidence" value="ECO:0007669"/>
    <property type="project" value="UniProtKB-KW"/>
</dbReference>